<protein>
    <submittedName>
        <fullName evidence="2">Uncharacterized protein</fullName>
    </submittedName>
</protein>
<reference evidence="2" key="1">
    <citation type="submission" date="2019-08" db="EMBL/GenBank/DDBJ databases">
        <authorList>
            <person name="Kucharzyk K."/>
            <person name="Murdoch R.W."/>
            <person name="Higgins S."/>
            <person name="Loffler F."/>
        </authorList>
    </citation>
    <scope>NUCLEOTIDE SEQUENCE</scope>
</reference>
<name>A0A645BX30_9ZZZZ</name>
<evidence type="ECO:0000256" key="1">
    <source>
        <dbReference type="SAM" id="Phobius"/>
    </source>
</evidence>
<keyword evidence="1" id="KW-0812">Transmembrane</keyword>
<feature type="transmembrane region" description="Helical" evidence="1">
    <location>
        <begin position="76"/>
        <end position="96"/>
    </location>
</feature>
<feature type="transmembrane region" description="Helical" evidence="1">
    <location>
        <begin position="42"/>
        <end position="64"/>
    </location>
</feature>
<sequence>MTDMKEGTNTLLQMGIASVGIYAMALWSYGSCYLTYSSTGVGNAPAIAFISTWAMLINLPLFAFISRKMYQISGSIWLGSFVNTWLVCWMMCSGQSSTSYYLLTNFATKWLGIF</sequence>
<dbReference type="EMBL" id="VSSQ01023226">
    <property type="protein sequence ID" value="MPM70030.1"/>
    <property type="molecule type" value="Genomic_DNA"/>
</dbReference>
<accession>A0A645BX30</accession>
<gene>
    <name evidence="2" type="ORF">SDC9_116981</name>
</gene>
<organism evidence="2">
    <name type="scientific">bioreactor metagenome</name>
    <dbReference type="NCBI Taxonomy" id="1076179"/>
    <lineage>
        <taxon>unclassified sequences</taxon>
        <taxon>metagenomes</taxon>
        <taxon>ecological metagenomes</taxon>
    </lineage>
</organism>
<comment type="caution">
    <text evidence="2">The sequence shown here is derived from an EMBL/GenBank/DDBJ whole genome shotgun (WGS) entry which is preliminary data.</text>
</comment>
<keyword evidence="1" id="KW-0472">Membrane</keyword>
<evidence type="ECO:0000313" key="2">
    <source>
        <dbReference type="EMBL" id="MPM70030.1"/>
    </source>
</evidence>
<proteinExistence type="predicted"/>
<dbReference type="AlphaFoldDB" id="A0A645BX30"/>
<feature type="transmembrane region" description="Helical" evidence="1">
    <location>
        <begin position="12"/>
        <end position="30"/>
    </location>
</feature>
<keyword evidence="1" id="KW-1133">Transmembrane helix</keyword>